<feature type="chain" id="PRO_5008750041" evidence="1">
    <location>
        <begin position="26"/>
        <end position="267"/>
    </location>
</feature>
<gene>
    <name evidence="2" type="ORF">PCHDS_000535400</name>
</gene>
<dbReference type="AlphaFoldDB" id="A0A1C6WP09"/>
<dbReference type="EMBL" id="FMIN01000380">
    <property type="protein sequence ID" value="SCL90686.1"/>
    <property type="molecule type" value="Genomic_DNA"/>
</dbReference>
<reference evidence="2" key="1">
    <citation type="submission" date="2016-08" db="EMBL/GenBank/DDBJ databases">
        <authorList>
            <consortium name="Pathogen Informatics"/>
        </authorList>
    </citation>
    <scope>NUCLEOTIDE SEQUENCE</scope>
    <source>
        <strain evidence="2">DS</strain>
    </source>
</reference>
<organism evidence="2">
    <name type="scientific">Plasmodium chabaudi adami</name>
    <dbReference type="NCBI Taxonomy" id="5826"/>
    <lineage>
        <taxon>Eukaryota</taxon>
        <taxon>Sar</taxon>
        <taxon>Alveolata</taxon>
        <taxon>Apicomplexa</taxon>
        <taxon>Aconoidasida</taxon>
        <taxon>Haemosporida</taxon>
        <taxon>Plasmodiidae</taxon>
        <taxon>Plasmodium</taxon>
        <taxon>Plasmodium (Vinckeia)</taxon>
    </lineage>
</organism>
<evidence type="ECO:0000313" key="2">
    <source>
        <dbReference type="EMBL" id="SCL90686.1"/>
    </source>
</evidence>
<feature type="signal peptide" evidence="1">
    <location>
        <begin position="1"/>
        <end position="25"/>
    </location>
</feature>
<dbReference type="InterPro" id="IPR006486">
    <property type="entry name" value="PYST_A"/>
</dbReference>
<accession>A0A1C6WP09</accession>
<dbReference type="NCBIfam" id="TIGR01599">
    <property type="entry name" value="PYST-A"/>
    <property type="match status" value="1"/>
</dbReference>
<keyword evidence="1" id="KW-0732">Signal</keyword>
<dbReference type="SUPFAM" id="SSF55961">
    <property type="entry name" value="Bet v1-like"/>
    <property type="match status" value="1"/>
</dbReference>
<proteinExistence type="predicted"/>
<evidence type="ECO:0000256" key="1">
    <source>
        <dbReference type="SAM" id="SignalP"/>
    </source>
</evidence>
<sequence>MNKFYIQIVFFLLSVSVYLSNKTLATESDPREVKKTKRPKYYLTPEQLYAKNEHLLYNNPKEIKEARNVMSEAVTHLKDYATIVKGYDEKGSGIDYDMFFYKKYDKDNIIVDKIIGKIDGQDKYEPTIHKLWDPDIISFVEHGSVKTKFVRVYDDNLVILQQRYTNWFGEHNKYFYALATKVEISKDTSIIAMTSANINDHHPSEKKYKNKIVKSANLFKTDIDSEDDIRNGKLEKTYVHLAGYYIHKHNDHVDVTFIASIDGRRYT</sequence>
<name>A0A1C6WP09_PLACE</name>
<protein>
    <submittedName>
        <fullName evidence="2">Fam-a protein</fullName>
    </submittedName>
</protein>
<dbReference type="Proteomes" id="UP000507536">
    <property type="component" value="Unassembled WGS sequence"/>
</dbReference>